<keyword evidence="2" id="KW-0732">Signal</keyword>
<keyword evidence="4" id="KW-1185">Reference proteome</keyword>
<accession>A0AAD7I5Q5</accession>
<dbReference type="Proteomes" id="UP001215598">
    <property type="component" value="Unassembled WGS sequence"/>
</dbReference>
<reference evidence="3" key="1">
    <citation type="submission" date="2023-03" db="EMBL/GenBank/DDBJ databases">
        <title>Massive genome expansion in bonnet fungi (Mycena s.s.) driven by repeated elements and novel gene families across ecological guilds.</title>
        <authorList>
            <consortium name="Lawrence Berkeley National Laboratory"/>
            <person name="Harder C.B."/>
            <person name="Miyauchi S."/>
            <person name="Viragh M."/>
            <person name="Kuo A."/>
            <person name="Thoen E."/>
            <person name="Andreopoulos B."/>
            <person name="Lu D."/>
            <person name="Skrede I."/>
            <person name="Drula E."/>
            <person name="Henrissat B."/>
            <person name="Morin E."/>
            <person name="Kohler A."/>
            <person name="Barry K."/>
            <person name="LaButti K."/>
            <person name="Morin E."/>
            <person name="Salamov A."/>
            <person name="Lipzen A."/>
            <person name="Mereny Z."/>
            <person name="Hegedus B."/>
            <person name="Baldrian P."/>
            <person name="Stursova M."/>
            <person name="Weitz H."/>
            <person name="Taylor A."/>
            <person name="Grigoriev I.V."/>
            <person name="Nagy L.G."/>
            <person name="Martin F."/>
            <person name="Kauserud H."/>
        </authorList>
    </citation>
    <scope>NUCLEOTIDE SEQUENCE</scope>
    <source>
        <strain evidence="3">CBHHK182m</strain>
    </source>
</reference>
<comment type="caution">
    <text evidence="3">The sequence shown here is derived from an EMBL/GenBank/DDBJ whole genome shotgun (WGS) entry which is preliminary data.</text>
</comment>
<protein>
    <recommendedName>
        <fullName evidence="5">Secreted protein</fullName>
    </recommendedName>
</protein>
<feature type="region of interest" description="Disordered" evidence="1">
    <location>
        <begin position="92"/>
        <end position="126"/>
    </location>
</feature>
<evidence type="ECO:0000313" key="4">
    <source>
        <dbReference type="Proteomes" id="UP001215598"/>
    </source>
</evidence>
<feature type="chain" id="PRO_5042188814" description="Secreted protein" evidence="2">
    <location>
        <begin position="18"/>
        <end position="126"/>
    </location>
</feature>
<gene>
    <name evidence="3" type="ORF">B0H16DRAFT_1731662</name>
</gene>
<sequence length="126" mass="13913">MFSLLSLALASPRIVRTAALALLRCTAASTLKQVFSVAASENRKPLKRDAPYPAVAYTACMPLPMHKHSPDVVLVLPLDSFLRRFGFARAHAPLPPSHPPHPHPCTHTRRPPHVPYPTLPNSKYKL</sequence>
<proteinExistence type="predicted"/>
<dbReference type="AlphaFoldDB" id="A0AAD7I5Q5"/>
<organism evidence="3 4">
    <name type="scientific">Mycena metata</name>
    <dbReference type="NCBI Taxonomy" id="1033252"/>
    <lineage>
        <taxon>Eukaryota</taxon>
        <taxon>Fungi</taxon>
        <taxon>Dikarya</taxon>
        <taxon>Basidiomycota</taxon>
        <taxon>Agaricomycotina</taxon>
        <taxon>Agaricomycetes</taxon>
        <taxon>Agaricomycetidae</taxon>
        <taxon>Agaricales</taxon>
        <taxon>Marasmiineae</taxon>
        <taxon>Mycenaceae</taxon>
        <taxon>Mycena</taxon>
    </lineage>
</organism>
<evidence type="ECO:0008006" key="5">
    <source>
        <dbReference type="Google" id="ProtNLM"/>
    </source>
</evidence>
<name>A0AAD7I5Q5_9AGAR</name>
<feature type="compositionally biased region" description="Basic residues" evidence="1">
    <location>
        <begin position="100"/>
        <end position="112"/>
    </location>
</feature>
<evidence type="ECO:0000256" key="1">
    <source>
        <dbReference type="SAM" id="MobiDB-lite"/>
    </source>
</evidence>
<feature type="signal peptide" evidence="2">
    <location>
        <begin position="1"/>
        <end position="17"/>
    </location>
</feature>
<evidence type="ECO:0000256" key="2">
    <source>
        <dbReference type="SAM" id="SignalP"/>
    </source>
</evidence>
<evidence type="ECO:0000313" key="3">
    <source>
        <dbReference type="EMBL" id="KAJ7734595.1"/>
    </source>
</evidence>
<dbReference type="EMBL" id="JARKIB010000131">
    <property type="protein sequence ID" value="KAJ7734595.1"/>
    <property type="molecule type" value="Genomic_DNA"/>
</dbReference>